<gene>
    <name evidence="1" type="ORF">HMPREF9456_02537</name>
</gene>
<keyword evidence="2" id="KW-1185">Reference proteome</keyword>
<sequence length="33" mass="3850">MCRVLFLYLLCLFDGYLSFMSLEKAFALLKNAD</sequence>
<protein>
    <submittedName>
        <fullName evidence="1">Uncharacterized protein</fullName>
    </submittedName>
</protein>
<comment type="caution">
    <text evidence="1">The sequence shown here is derived from an EMBL/GenBank/DDBJ whole genome shotgun (WGS) entry which is preliminary data.</text>
</comment>
<evidence type="ECO:0000313" key="2">
    <source>
        <dbReference type="Proteomes" id="UP000006420"/>
    </source>
</evidence>
<name>F8X2P5_9BACT</name>
<evidence type="ECO:0000313" key="1">
    <source>
        <dbReference type="EMBL" id="EGK05735.1"/>
    </source>
</evidence>
<dbReference type="HOGENOM" id="CLU_3381610_0_0_10"/>
<dbReference type="STRING" id="742767.HMPREF9456_02537"/>
<accession>F8X2P5</accession>
<dbReference type="Proteomes" id="UP000006420">
    <property type="component" value="Unassembled WGS sequence"/>
</dbReference>
<dbReference type="EMBL" id="ADLW01000013">
    <property type="protein sequence ID" value="EGK05735.1"/>
    <property type="molecule type" value="Genomic_DNA"/>
</dbReference>
<dbReference type="AlphaFoldDB" id="F8X2P5"/>
<reference evidence="1 2" key="1">
    <citation type="submission" date="2011-04" db="EMBL/GenBank/DDBJ databases">
        <title>The Genome Sequence of Dysgonomonas mossii DSM 22836.</title>
        <authorList>
            <consortium name="The Broad Institute Genome Sequencing Platform"/>
            <person name="Earl A."/>
            <person name="Ward D."/>
            <person name="Feldgarden M."/>
            <person name="Gevers D."/>
            <person name="Pudlo N."/>
            <person name="Martens E."/>
            <person name="Allen-Vercoe E."/>
            <person name="Young S.K."/>
            <person name="Zeng Q."/>
            <person name="Gargeya S."/>
            <person name="Fitzgerald M."/>
            <person name="Haas B."/>
            <person name="Abouelleil A."/>
            <person name="Alvarado L."/>
            <person name="Arachchi H.M."/>
            <person name="Berlin A."/>
            <person name="Brown A."/>
            <person name="Chapman S.B."/>
            <person name="Chen Z."/>
            <person name="Dunbar C."/>
            <person name="Freedman E."/>
            <person name="Gearin G."/>
            <person name="Gellesch M."/>
            <person name="Goldberg J."/>
            <person name="Griggs A."/>
            <person name="Gujja S."/>
            <person name="Heiman D."/>
            <person name="Howarth C."/>
            <person name="Larson L."/>
            <person name="Lui A."/>
            <person name="MacDonald P.J.P."/>
            <person name="Mehta T."/>
            <person name="Montmayeur A."/>
            <person name="Murphy C."/>
            <person name="Neiman D."/>
            <person name="Pearson M."/>
            <person name="Priest M."/>
            <person name="Roberts A."/>
            <person name="Saif S."/>
            <person name="Shea T."/>
            <person name="Shenoy N."/>
            <person name="Sisk P."/>
            <person name="Stolte C."/>
            <person name="Sykes S."/>
            <person name="Yandava C."/>
            <person name="Wortman J."/>
            <person name="Nusbaum C."/>
            <person name="Birren B."/>
        </authorList>
    </citation>
    <scope>NUCLEOTIDE SEQUENCE [LARGE SCALE GENOMIC DNA]</scope>
    <source>
        <strain evidence="1 2">DSM 22836</strain>
    </source>
</reference>
<organism evidence="1 2">
    <name type="scientific">Dysgonomonas mossii DSM 22836</name>
    <dbReference type="NCBI Taxonomy" id="742767"/>
    <lineage>
        <taxon>Bacteria</taxon>
        <taxon>Pseudomonadati</taxon>
        <taxon>Bacteroidota</taxon>
        <taxon>Bacteroidia</taxon>
        <taxon>Bacteroidales</taxon>
        <taxon>Dysgonomonadaceae</taxon>
        <taxon>Dysgonomonas</taxon>
    </lineage>
</organism>
<proteinExistence type="predicted"/>